<evidence type="ECO:0000256" key="2">
    <source>
        <dbReference type="SAM" id="SignalP"/>
    </source>
</evidence>
<dbReference type="PANTHER" id="PTHR40940">
    <property type="entry name" value="PROTEIN BATD-RELATED"/>
    <property type="match status" value="1"/>
</dbReference>
<proteinExistence type="predicted"/>
<reference evidence="4" key="1">
    <citation type="journal article" date="2019" name="Int. J. Syst. Evol. Microbiol.">
        <title>The Global Catalogue of Microorganisms (GCM) 10K type strain sequencing project: providing services to taxonomists for standard genome sequencing and annotation.</title>
        <authorList>
            <consortium name="The Broad Institute Genomics Platform"/>
            <consortium name="The Broad Institute Genome Sequencing Center for Infectious Disease"/>
            <person name="Wu L."/>
            <person name="Ma J."/>
        </authorList>
    </citation>
    <scope>NUCLEOTIDE SEQUENCE [LARGE SCALE GENOMIC DNA]</scope>
    <source>
        <strain evidence="4">VKM B-3226</strain>
    </source>
</reference>
<feature type="chain" id="PRO_5046673454" description="Oxygen tolerance" evidence="2">
    <location>
        <begin position="25"/>
        <end position="389"/>
    </location>
</feature>
<keyword evidence="4" id="KW-1185">Reference proteome</keyword>
<keyword evidence="2" id="KW-0732">Signal</keyword>
<evidence type="ECO:0000313" key="3">
    <source>
        <dbReference type="EMBL" id="MFC3570240.1"/>
    </source>
</evidence>
<dbReference type="RefSeq" id="WP_379030970.1">
    <property type="nucleotide sequence ID" value="NZ_JBHRXE010000035.1"/>
</dbReference>
<evidence type="ECO:0000256" key="1">
    <source>
        <dbReference type="SAM" id="Phobius"/>
    </source>
</evidence>
<gene>
    <name evidence="3" type="ORF">ACFOMP_12325</name>
</gene>
<sequence>MVRRPPLFLVPLLALLLLALPAAAQDSLRLILPKMQPVVGEMIPVTIRGEYTGWIALEEMTFPDSAGYDWIQLGPDEWRDERVEGRSRRIFQRHVAVFARRPGSLEIGPVSHHLTKAEGNARLPAEVIAPPVSIDVQPYPAPGTPLVTRSLKVTDDLSGDPARISDDQTILRRITLTAEGTMAHLLPPRPELRERWLISFTAPERRETRLTERGPVAFVQWEWHLRPITGEQGTLPPMRFSWFDANKREMRGDITRPIPFGYGKQSENLGGAAMVPRGLAWQALAALAAGCLAGLALLLRDRGFRPVRDLQRLWHRLRPNRALPALRAAARGDDLFALRRAAEDYVRAERQAGRQPRPTAIARLDAALFGPVPAPDFDRAGFLRELTGR</sequence>
<keyword evidence="1" id="KW-0472">Membrane</keyword>
<organism evidence="3 4">
    <name type="scientific">Paracoccus simplex</name>
    <dbReference type="NCBI Taxonomy" id="2086346"/>
    <lineage>
        <taxon>Bacteria</taxon>
        <taxon>Pseudomonadati</taxon>
        <taxon>Pseudomonadota</taxon>
        <taxon>Alphaproteobacteria</taxon>
        <taxon>Rhodobacterales</taxon>
        <taxon>Paracoccaceae</taxon>
        <taxon>Paracoccus</taxon>
    </lineage>
</organism>
<dbReference type="InterPro" id="IPR025738">
    <property type="entry name" value="BatD"/>
</dbReference>
<protein>
    <recommendedName>
        <fullName evidence="5">Oxygen tolerance</fullName>
    </recommendedName>
</protein>
<dbReference type="Proteomes" id="UP001595596">
    <property type="component" value="Unassembled WGS sequence"/>
</dbReference>
<feature type="signal peptide" evidence="2">
    <location>
        <begin position="1"/>
        <end position="24"/>
    </location>
</feature>
<evidence type="ECO:0008006" key="5">
    <source>
        <dbReference type="Google" id="ProtNLM"/>
    </source>
</evidence>
<comment type="caution">
    <text evidence="3">The sequence shown here is derived from an EMBL/GenBank/DDBJ whole genome shotgun (WGS) entry which is preliminary data.</text>
</comment>
<dbReference type="PANTHER" id="PTHR40940:SF1">
    <property type="entry name" value="PROTEIN BATD"/>
    <property type="match status" value="1"/>
</dbReference>
<dbReference type="EMBL" id="JBHRXE010000035">
    <property type="protein sequence ID" value="MFC3570240.1"/>
    <property type="molecule type" value="Genomic_DNA"/>
</dbReference>
<keyword evidence="1" id="KW-0812">Transmembrane</keyword>
<keyword evidence="1" id="KW-1133">Transmembrane helix</keyword>
<feature type="transmembrane region" description="Helical" evidence="1">
    <location>
        <begin position="279"/>
        <end position="299"/>
    </location>
</feature>
<evidence type="ECO:0000313" key="4">
    <source>
        <dbReference type="Proteomes" id="UP001595596"/>
    </source>
</evidence>
<name>A0ABV7S243_9RHOB</name>
<accession>A0ABV7S243</accession>